<accession>A0A938X2V5</accession>
<evidence type="ECO:0000313" key="2">
    <source>
        <dbReference type="Proteomes" id="UP000713880"/>
    </source>
</evidence>
<dbReference type="EMBL" id="JACJLV010000035">
    <property type="protein sequence ID" value="MBM6827437.1"/>
    <property type="molecule type" value="Genomic_DNA"/>
</dbReference>
<reference evidence="1" key="2">
    <citation type="journal article" date="2021" name="Sci. Rep.">
        <title>The distribution of antibiotic resistance genes in chicken gut microbiota commensals.</title>
        <authorList>
            <person name="Juricova H."/>
            <person name="Matiasovicova J."/>
            <person name="Kubasova T."/>
            <person name="Cejkova D."/>
            <person name="Rychlik I."/>
        </authorList>
    </citation>
    <scope>NUCLEOTIDE SEQUENCE</scope>
    <source>
        <strain evidence="1">An420c</strain>
    </source>
</reference>
<sequence length="107" mass="12389">MEETRKKNRGKKRSRRMQRHRTSVLAVSAVIILLLAVVSVNSVTLKAQESEYETQIAELESQIDEEKSRSKQIDKLEEYVGTDEYIEDVAKDKLGLIHENEIIFRAQ</sequence>
<dbReference type="Pfam" id="PF04977">
    <property type="entry name" value="DivIC"/>
    <property type="match status" value="1"/>
</dbReference>
<dbReference type="InterPro" id="IPR007060">
    <property type="entry name" value="FtsL/DivIC"/>
</dbReference>
<dbReference type="RefSeq" id="WP_204909454.1">
    <property type="nucleotide sequence ID" value="NZ_JACJLV010000035.1"/>
</dbReference>
<protein>
    <submittedName>
        <fullName evidence="1">Septum formation initiator family protein</fullName>
    </submittedName>
</protein>
<keyword evidence="2" id="KW-1185">Reference proteome</keyword>
<organism evidence="1 2">
    <name type="scientific">Mordavella massiliensis</name>
    <dbReference type="NCBI Taxonomy" id="1871024"/>
    <lineage>
        <taxon>Bacteria</taxon>
        <taxon>Bacillati</taxon>
        <taxon>Bacillota</taxon>
        <taxon>Clostridia</taxon>
        <taxon>Eubacteriales</taxon>
        <taxon>Clostridiaceae</taxon>
        <taxon>Mordavella</taxon>
    </lineage>
</organism>
<dbReference type="AlphaFoldDB" id="A0A938X2V5"/>
<comment type="caution">
    <text evidence="1">The sequence shown here is derived from an EMBL/GenBank/DDBJ whole genome shotgun (WGS) entry which is preliminary data.</text>
</comment>
<gene>
    <name evidence="1" type="ORF">H6A13_10085</name>
</gene>
<reference evidence="1" key="1">
    <citation type="submission" date="2020-08" db="EMBL/GenBank/DDBJ databases">
        <authorList>
            <person name="Cejkova D."/>
            <person name="Kubasova T."/>
            <person name="Jahodarova E."/>
            <person name="Rychlik I."/>
        </authorList>
    </citation>
    <scope>NUCLEOTIDE SEQUENCE</scope>
    <source>
        <strain evidence="1">An420c</strain>
    </source>
</reference>
<dbReference type="Proteomes" id="UP000713880">
    <property type="component" value="Unassembled WGS sequence"/>
</dbReference>
<proteinExistence type="predicted"/>
<name>A0A938X2V5_9CLOT</name>
<evidence type="ECO:0000313" key="1">
    <source>
        <dbReference type="EMBL" id="MBM6827437.1"/>
    </source>
</evidence>